<reference evidence="1 2" key="1">
    <citation type="submission" date="2018-07" db="EMBL/GenBank/DDBJ databases">
        <title>Identification of spontaneous genetic mutation associated with occurrence of a yellow conidial color mutant of Aspergillus flavus.</title>
        <authorList>
            <person name="Chang P.-K."/>
            <person name="Mack B.M."/>
            <person name="Scharfenstein L."/>
            <person name="Gilbert M.K."/>
        </authorList>
    </citation>
    <scope>NUCLEOTIDE SEQUENCE [LARGE SCALE GENOMIC DNA]</scope>
    <source>
        <strain evidence="1 2">CA14</strain>
    </source>
</reference>
<protein>
    <submittedName>
        <fullName evidence="1">Uncharacterized protein</fullName>
    </submittedName>
</protein>
<accession>A0AB74BRH1</accession>
<organism evidence="1 2">
    <name type="scientific">Aspergillus flavus</name>
    <dbReference type="NCBI Taxonomy" id="5059"/>
    <lineage>
        <taxon>Eukaryota</taxon>
        <taxon>Fungi</taxon>
        <taxon>Dikarya</taxon>
        <taxon>Ascomycota</taxon>
        <taxon>Pezizomycotina</taxon>
        <taxon>Eurotiomycetes</taxon>
        <taxon>Eurotiomycetidae</taxon>
        <taxon>Eurotiales</taxon>
        <taxon>Aspergillaceae</taxon>
        <taxon>Aspergillus</taxon>
        <taxon>Aspergillus subgen. Circumdati</taxon>
    </lineage>
</organism>
<evidence type="ECO:0000313" key="1">
    <source>
        <dbReference type="EMBL" id="RMZ37130.1"/>
    </source>
</evidence>
<sequence>MSNCNGANGDPTDLIAQALCQELFNKCPRLDLEEYAVQAAHNAKLEWDRLVKEWARERVDNTPCPPLEDFIGLYVNTAFDISIRMAKTLDQSAKPGPDTEPLSFNINSLPRQTAKLRHCRYDTWTFIPSSRNDAARKGMMNLLKLPRLLLSFVRNSEGKISHLEWDLQGGSCEGPAPDLADRVGPVKFHKLESEHTNALTAEMDPVTVF</sequence>
<dbReference type="Proteomes" id="UP000275480">
    <property type="component" value="Unassembled WGS sequence"/>
</dbReference>
<name>A0AB74BRH1_ASPFL</name>
<comment type="caution">
    <text evidence="1">The sequence shown here is derived from an EMBL/GenBank/DDBJ whole genome shotgun (WGS) entry which is preliminary data.</text>
</comment>
<proteinExistence type="predicted"/>
<dbReference type="EMBL" id="QQZZ01000181">
    <property type="protein sequence ID" value="RMZ37130.1"/>
    <property type="molecule type" value="Genomic_DNA"/>
</dbReference>
<dbReference type="AlphaFoldDB" id="A0AB74BRH1"/>
<evidence type="ECO:0000313" key="2">
    <source>
        <dbReference type="Proteomes" id="UP000275480"/>
    </source>
</evidence>
<gene>
    <name evidence="1" type="ORF">CA14_006263</name>
</gene>